<feature type="region of interest" description="Disordered" evidence="1">
    <location>
        <begin position="736"/>
        <end position="758"/>
    </location>
</feature>
<name>A0A0R3X2B3_HYDTA</name>
<dbReference type="GO" id="GO:0035556">
    <property type="term" value="P:intracellular signal transduction"/>
    <property type="evidence" value="ECO:0007669"/>
    <property type="project" value="InterPro"/>
</dbReference>
<protein>
    <submittedName>
        <fullName evidence="5">Guanylate cyclase domain-containing protein</fullName>
    </submittedName>
</protein>
<evidence type="ECO:0000313" key="3">
    <source>
        <dbReference type="EMBL" id="VDM31779.1"/>
    </source>
</evidence>
<reference evidence="5" key="1">
    <citation type="submission" date="2016-04" db="UniProtKB">
        <authorList>
            <consortium name="WormBaseParasite"/>
        </authorList>
    </citation>
    <scope>IDENTIFICATION</scope>
</reference>
<gene>
    <name evidence="3" type="ORF">TTAC_LOCUS7404</name>
</gene>
<dbReference type="GO" id="GO:0009190">
    <property type="term" value="P:cyclic nucleotide biosynthetic process"/>
    <property type="evidence" value="ECO:0007669"/>
    <property type="project" value="InterPro"/>
</dbReference>
<dbReference type="EMBL" id="UYWX01020369">
    <property type="protein sequence ID" value="VDM31779.1"/>
    <property type="molecule type" value="Genomic_DNA"/>
</dbReference>
<feature type="compositionally biased region" description="Pro residues" evidence="1">
    <location>
        <begin position="1243"/>
        <end position="1259"/>
    </location>
</feature>
<keyword evidence="4" id="KW-1185">Reference proteome</keyword>
<feature type="compositionally biased region" description="Low complexity" evidence="1">
    <location>
        <begin position="740"/>
        <end position="749"/>
    </location>
</feature>
<accession>A0A0R3X2B3</accession>
<dbReference type="WBParaSite" id="TTAC_0000741901-mRNA-1">
    <property type="protein sequence ID" value="TTAC_0000741901-mRNA-1"/>
    <property type="gene ID" value="TTAC_0000741901"/>
</dbReference>
<organism evidence="5">
    <name type="scientific">Hydatigena taeniaeformis</name>
    <name type="common">Feline tapeworm</name>
    <name type="synonym">Taenia taeniaeformis</name>
    <dbReference type="NCBI Taxonomy" id="6205"/>
    <lineage>
        <taxon>Eukaryota</taxon>
        <taxon>Metazoa</taxon>
        <taxon>Spiralia</taxon>
        <taxon>Lophotrochozoa</taxon>
        <taxon>Platyhelminthes</taxon>
        <taxon>Cestoda</taxon>
        <taxon>Eucestoda</taxon>
        <taxon>Cyclophyllidea</taxon>
        <taxon>Taeniidae</taxon>
        <taxon>Hydatigera</taxon>
    </lineage>
</organism>
<sequence>MCCAPPPPPPRGGISAGPEESFLFPFPLSLLSHLVGWAGSDIAAVMLLELQLRIIYFSPPSFFLSCSNAILLIYDTSSGNKYVNECLTFLFMLQMFVSFEVHQPLSEFATPWHRTPQLSTTTILACLSLLLLLSLTPSVPPTPLNSAIVAAIFSGLHITFATTRFIHLPASVSNSSSAFFWTNLLPNSLAAHLVFVFLVCLLPWQTAKLRHWTEQWVKILLEQKIDLTGRRLALEHLLDNQIPRAHLPTEPSNTLAESCTYPSSLSDLFPPREHLATGVIAITIHGIGKGDDMLQYQRSPIRSVALSQSITTTATASSSTASRRSREATVIADAVRRLNRRICLIDQMACGGDTETTGSAVHKIIKSLSKPSLPLVKVHSVGNCVAYALLDADSRDSASQLGLFGVFLIQLFEELERHCLQKSSEEFRSGDEALACRLQIGLHIGATLSGVVDGPQFLLLHETLDFALRLANATPPTPMDRSLLLASTDFVSRRGTESLVGVQPIGVNSGGGSNSASEVFLWTVEIQHIPRLIATMRPVLSTVIQPPVIRNRSKKPLATPPNLEHPRSASSLVNSNSSPPPPPPPPHKRHYAVGEARYQNHSSPLLPRRDRKLSSPLLPPRHSSPSSRWAQKSVSLDGPVDGDNVDRACFAMAEVEIVNGYAQPTTRLVGNGVTASPYCVTKDTGGYANHQGHQPIFEPPKAAIDVAATSITSSDNVFLAVEGACERVEALQSEGVTSLSSASPTTTANTHHHHSNPLYTDNEYYDDEEEEVANGNIIDGIKRSGDEMSDGCLDAGVEWLQRAPMLGDFSVSVISYFIASKKAFQYVMIDLLPGLLIPFPYSSGSNFPNYRRPSTPPSNPRQTLYNPPIVAGGAALASNNGEVQRRTSSKLNDKDTTSIDLLSTCAVPSAACDYEFEGGITDLSVNDDEEEDLEAEMANNSTRAESGDVPLLMDTSWMTSTEGGGGVDGVSSKAPKMSDSLLVETGGPLEDDFSEFSSSAAVGTAGIGGDEEGSSSAHLLAAYTSDPDVDGDNHEEGDDSVFLPPAYFPLIDQSGNHHRRGRRLPDIAPVRLPNFAAVANQHPPTSLSVNNQIVKPLSPPLLVDLTCPPSPPLNNPSSRGATSGQDMAEYDNLENAYSAAVPTTCIPLRPILQHGGWRPRDVRGHRRGSLLPRRTDNPYQLHLRLNAHIVDEARRICQRLHAMGWQSALSLQTQSSPSASSSEGLSNTNRPNEALHGKAILLLPPPPPPPPPSIPPPSMHPFIRTPKRGDYVNSHSLLRRLQGFDSGTVTTVTSQIDDDQLTDDGTFDSEFLDDGEGNTANGEPQSGSFLIPADLWLDVGRPRSLSNDCLLAHHDSENDEDMDGFSHRSHPRRGGGILARDLILRRAANVRQLLPLELQPFMMPGCFSSVSAATTTTYAKSGANAAAPFQHPGDRSGHRRQRGRRRHLLVAVRGGVKRSSSDPLLPSGAAANLDVSLI</sequence>
<feature type="region of interest" description="Disordered" evidence="1">
    <location>
        <begin position="1239"/>
        <end position="1267"/>
    </location>
</feature>
<feature type="domain" description="Guanylate cyclase" evidence="2">
    <location>
        <begin position="437"/>
        <end position="471"/>
    </location>
</feature>
<feature type="compositionally biased region" description="Low complexity" evidence="1">
    <location>
        <begin position="614"/>
        <end position="628"/>
    </location>
</feature>
<evidence type="ECO:0000313" key="5">
    <source>
        <dbReference type="WBParaSite" id="TTAC_0000741901-mRNA-1"/>
    </source>
</evidence>
<evidence type="ECO:0000256" key="1">
    <source>
        <dbReference type="SAM" id="MobiDB-lite"/>
    </source>
</evidence>
<dbReference type="Proteomes" id="UP000274429">
    <property type="component" value="Unassembled WGS sequence"/>
</dbReference>
<evidence type="ECO:0000313" key="4">
    <source>
        <dbReference type="Proteomes" id="UP000274429"/>
    </source>
</evidence>
<feature type="region of interest" description="Disordered" evidence="1">
    <location>
        <begin position="1424"/>
        <end position="1444"/>
    </location>
</feature>
<dbReference type="InterPro" id="IPR001054">
    <property type="entry name" value="A/G_cyclase"/>
</dbReference>
<proteinExistence type="predicted"/>
<dbReference type="PROSITE" id="PS50125">
    <property type="entry name" value="GUANYLATE_CYCLASE_2"/>
    <property type="match status" value="1"/>
</dbReference>
<reference evidence="3 4" key="2">
    <citation type="submission" date="2018-11" db="EMBL/GenBank/DDBJ databases">
        <authorList>
            <consortium name="Pathogen Informatics"/>
        </authorList>
    </citation>
    <scope>NUCLEOTIDE SEQUENCE [LARGE SCALE GENOMIC DNA]</scope>
</reference>
<dbReference type="PANTHER" id="PTHR48125">
    <property type="entry name" value="LP07818P1"/>
    <property type="match status" value="1"/>
</dbReference>
<evidence type="ECO:0000259" key="2">
    <source>
        <dbReference type="PROSITE" id="PS50125"/>
    </source>
</evidence>
<dbReference type="STRING" id="6205.A0A0R3X2B3"/>
<feature type="region of interest" description="Disordered" evidence="1">
    <location>
        <begin position="551"/>
        <end position="635"/>
    </location>
</feature>
<feature type="compositionally biased region" description="Low complexity" evidence="1">
    <location>
        <begin position="568"/>
        <end position="577"/>
    </location>
</feature>
<dbReference type="PANTHER" id="PTHR48125:SF12">
    <property type="entry name" value="AT HOOK TRANSCRIPTION FACTOR FAMILY-RELATED"/>
    <property type="match status" value="1"/>
</dbReference>
<dbReference type="OrthoDB" id="6269389at2759"/>